<protein>
    <submittedName>
        <fullName evidence="1 2">Uncharacterized protein</fullName>
    </submittedName>
</protein>
<proteinExistence type="predicted"/>
<dbReference type="VEuPathDB" id="VectorBase:ISCI000500"/>
<dbReference type="EMBL" id="ABJB010931765">
    <property type="status" value="NOT_ANNOTATED_CDS"/>
    <property type="molecule type" value="Genomic_DNA"/>
</dbReference>
<dbReference type="InParanoid" id="B7P254"/>
<gene>
    <name evidence="1" type="ORF">IscW_ISCW000500</name>
</gene>
<dbReference type="EMBL" id="ABJB010889064">
    <property type="status" value="NOT_ANNOTATED_CDS"/>
    <property type="molecule type" value="Genomic_DNA"/>
</dbReference>
<organism>
    <name type="scientific">Ixodes scapularis</name>
    <name type="common">Black-legged tick</name>
    <name type="synonym">Deer tick</name>
    <dbReference type="NCBI Taxonomy" id="6945"/>
    <lineage>
        <taxon>Eukaryota</taxon>
        <taxon>Metazoa</taxon>
        <taxon>Ecdysozoa</taxon>
        <taxon>Arthropoda</taxon>
        <taxon>Chelicerata</taxon>
        <taxon>Arachnida</taxon>
        <taxon>Acari</taxon>
        <taxon>Parasitiformes</taxon>
        <taxon>Ixodida</taxon>
        <taxon>Ixodoidea</taxon>
        <taxon>Ixodidae</taxon>
        <taxon>Ixodinae</taxon>
        <taxon>Ixodes</taxon>
    </lineage>
</organism>
<accession>B7P254</accession>
<keyword evidence="3" id="KW-1185">Reference proteome</keyword>
<sequence>MECMNLVVWRATYIRKIKQHCLYNRSPYYVEETWVNAGNHGLRFGWQGPF</sequence>
<reference evidence="2" key="2">
    <citation type="submission" date="2020-05" db="UniProtKB">
        <authorList>
            <consortium name="EnsemblMetazoa"/>
        </authorList>
    </citation>
    <scope>IDENTIFICATION</scope>
    <source>
        <strain evidence="2">wikel</strain>
    </source>
</reference>
<evidence type="ECO:0000313" key="2">
    <source>
        <dbReference type="EnsemblMetazoa" id="ISCW000500-PA"/>
    </source>
</evidence>
<reference evidence="1 3" key="1">
    <citation type="submission" date="2008-03" db="EMBL/GenBank/DDBJ databases">
        <title>Annotation of Ixodes scapularis.</title>
        <authorList>
            <consortium name="Ixodes scapularis Genome Project Consortium"/>
            <person name="Caler E."/>
            <person name="Hannick L.I."/>
            <person name="Bidwell S."/>
            <person name="Joardar V."/>
            <person name="Thiagarajan M."/>
            <person name="Amedeo P."/>
            <person name="Galinsky K.J."/>
            <person name="Schobel S."/>
            <person name="Inman J."/>
            <person name="Hostetler J."/>
            <person name="Miller J."/>
            <person name="Hammond M."/>
            <person name="Megy K."/>
            <person name="Lawson D."/>
            <person name="Kodira C."/>
            <person name="Sutton G."/>
            <person name="Meyer J."/>
            <person name="Hill C.A."/>
            <person name="Birren B."/>
            <person name="Nene V."/>
            <person name="Collins F."/>
            <person name="Alarcon-Chaidez F."/>
            <person name="Wikel S."/>
            <person name="Strausberg R."/>
        </authorList>
    </citation>
    <scope>NUCLEOTIDE SEQUENCE [LARGE SCALE GENOMIC DNA]</scope>
    <source>
        <strain evidence="3">Wikel</strain>
        <strain evidence="1">Wikel colony</strain>
    </source>
</reference>
<name>B7P254_IXOSC</name>
<dbReference type="Proteomes" id="UP000001555">
    <property type="component" value="Unassembled WGS sequence"/>
</dbReference>
<dbReference type="EMBL" id="DS620358">
    <property type="protein sequence ID" value="EEC00676.1"/>
    <property type="molecule type" value="Genomic_DNA"/>
</dbReference>
<dbReference type="VEuPathDB" id="VectorBase:ISCW000500"/>
<dbReference type="HOGENOM" id="CLU_3126657_0_0_1"/>
<evidence type="ECO:0000313" key="3">
    <source>
        <dbReference type="Proteomes" id="UP000001555"/>
    </source>
</evidence>
<dbReference type="EnsemblMetazoa" id="ISCW000500-RA">
    <property type="protein sequence ID" value="ISCW000500-PA"/>
    <property type="gene ID" value="ISCW000500"/>
</dbReference>
<evidence type="ECO:0000313" key="1">
    <source>
        <dbReference type="EMBL" id="EEC00676.1"/>
    </source>
</evidence>
<dbReference type="AlphaFoldDB" id="B7P254"/>
<dbReference type="PaxDb" id="6945-B7P254"/>